<dbReference type="EMBL" id="VOMB01000010">
    <property type="protein sequence ID" value="MBU9763565.1"/>
    <property type="molecule type" value="Genomic_DNA"/>
</dbReference>
<gene>
    <name evidence="2" type="ORF">FR943_06885</name>
</gene>
<evidence type="ECO:0000313" key="2">
    <source>
        <dbReference type="EMBL" id="MBU9763565.1"/>
    </source>
</evidence>
<evidence type="ECO:0000259" key="1">
    <source>
        <dbReference type="Pfam" id="PF13476"/>
    </source>
</evidence>
<evidence type="ECO:0000313" key="3">
    <source>
        <dbReference type="Proteomes" id="UP000812982"/>
    </source>
</evidence>
<dbReference type="Pfam" id="PF13476">
    <property type="entry name" value="AAA_23"/>
    <property type="match status" value="1"/>
</dbReference>
<reference evidence="2 3" key="1">
    <citation type="journal article" date="2021" name="Sci. Rep.">
        <title>Phenotypic and genomic hallmarks of a novel, potentially pathogenic rapidly growing Mycobacterium species related to the Mycobacterium fortuitum complex.</title>
        <authorList>
            <person name="Gharbi R."/>
            <person name="Khanna V."/>
            <person name="Frigui W."/>
            <person name="Mhenni B."/>
            <person name="Brosch R."/>
            <person name="Mardassi H."/>
        </authorList>
    </citation>
    <scope>NUCLEOTIDE SEQUENCE [LARGE SCALE GENOMIC DNA]</scope>
    <source>
        <strain evidence="2 3">TNTM28</strain>
    </source>
</reference>
<protein>
    <submittedName>
        <fullName evidence="2">AAA family ATPase</fullName>
    </submittedName>
</protein>
<sequence>MPQEDEAGAEAAASAEQSVHDVILELLGSDAALSDAAKDVVLGALAEVAGGVGESAEDKQNQPTATFLASIEVCGFRGVGPAARLDLYPAPGLMVVSGRNGSGKSSFAEALELTLTGTSYRWFNKKESLWSEAWQNLHHPDPCEIQVGFTREAAGPFTVGVQWNDGATLEHCTTWTQTGGGKRVDGTGDLGWSRALELHRPLLSYEELGRLFDGGPSALYDALAKLLGLDALADTEKILTARHKAIKAADDTADAERRRVQKALSEHTDERAARAAKLLRKRPVPLDEVRALATGSGEAQSDVVPALRVLAELPTPTLDAVADATRHLRTAIKAAADTATAAIDLTSQRVELLRTALRFHDTAGDTDCPVCAQGRLDAAWVATAQDSITSSEDLLDEYRATAQQLKTARSGLTAMIQELSVVAEVPGVELPACPAYNAAVAAARTIPVGDDALSAHAETTLTEVIAAADTLRAQAADELDRRESAWAPVAAQLGGWVGLEEQARADDDELKAVAAAKKWVNEHAAAFRNRRLKPIAAQARHIWHQLRQESNVDLVEISLEGTATRRKVVLEGAVDGRPTKALSVMSQGELHALALALFLPRATSPKSPFRFVVLDDPIQAMDPSKIDGFVQVLSGIAKTHQVIVFSHDDRLASVIRDTGVDARLIEVVRETGSRVTVRDNVNPALRHVGDIFALLKDDRMPADIKGRAAPALFRMALEAAAKQAFYAKAALAGDALTECEDRWLSAKKTSSRLALAVHGNAATDLTPWLKPERKRALRICNAGAHGDAQPVSIHDARDLEKTVREVLALR</sequence>
<name>A0ABS6KJ58_9MYCO</name>
<dbReference type="PANTHER" id="PTHR32114">
    <property type="entry name" value="ABC TRANSPORTER ABCH.3"/>
    <property type="match status" value="1"/>
</dbReference>
<proteinExistence type="predicted"/>
<dbReference type="Proteomes" id="UP000812982">
    <property type="component" value="Unassembled WGS sequence"/>
</dbReference>
<dbReference type="PANTHER" id="PTHR32114:SF2">
    <property type="entry name" value="ABC TRANSPORTER ABCH.3"/>
    <property type="match status" value="1"/>
</dbReference>
<accession>A0ABS6KJ58</accession>
<organism evidence="2 3">
    <name type="scientific">[Mycobacterium] fortunisiensis</name>
    <dbReference type="NCBI Taxonomy" id="2600579"/>
    <lineage>
        <taxon>Bacteria</taxon>
        <taxon>Bacillati</taxon>
        <taxon>Actinomycetota</taxon>
        <taxon>Actinomycetes</taxon>
        <taxon>Mycobacteriales</taxon>
        <taxon>Mycobacteriaceae</taxon>
        <taxon>Mycolicibacterium</taxon>
    </lineage>
</organism>
<keyword evidence="3" id="KW-1185">Reference proteome</keyword>
<dbReference type="InterPro" id="IPR038729">
    <property type="entry name" value="Rad50/SbcC_AAA"/>
</dbReference>
<dbReference type="RefSeq" id="WP_217155606.1">
    <property type="nucleotide sequence ID" value="NZ_VOMB01000010.1"/>
</dbReference>
<comment type="caution">
    <text evidence="2">The sequence shown here is derived from an EMBL/GenBank/DDBJ whole genome shotgun (WGS) entry which is preliminary data.</text>
</comment>
<feature type="domain" description="Rad50/SbcC-type AAA" evidence="1">
    <location>
        <begin position="70"/>
        <end position="127"/>
    </location>
</feature>